<protein>
    <submittedName>
        <fullName evidence="1">DUF4259 domain-containing protein</fullName>
    </submittedName>
</protein>
<reference evidence="1" key="1">
    <citation type="submission" date="2020-12" db="EMBL/GenBank/DDBJ databases">
        <title>Bacterial novel species Mucilaginibacter sp. SD-g isolated from soil.</title>
        <authorList>
            <person name="Jung H.-Y."/>
        </authorList>
    </citation>
    <scope>NUCLEOTIDE SEQUENCE</scope>
    <source>
        <strain evidence="1">SD-g</strain>
    </source>
</reference>
<dbReference type="RefSeq" id="WP_200067146.1">
    <property type="nucleotide sequence ID" value="NZ_JAEHFW010000003.1"/>
</dbReference>
<dbReference type="EMBL" id="JAEHFW010000003">
    <property type="protein sequence ID" value="MBK0380603.1"/>
    <property type="molecule type" value="Genomic_DNA"/>
</dbReference>
<dbReference type="InterPro" id="IPR025355">
    <property type="entry name" value="DUF4259"/>
</dbReference>
<organism evidence="1 2">
    <name type="scientific">Mucilaginibacter segetis</name>
    <dbReference type="NCBI Taxonomy" id="2793071"/>
    <lineage>
        <taxon>Bacteria</taxon>
        <taxon>Pseudomonadati</taxon>
        <taxon>Bacteroidota</taxon>
        <taxon>Sphingobacteriia</taxon>
        <taxon>Sphingobacteriales</taxon>
        <taxon>Sphingobacteriaceae</taxon>
        <taxon>Mucilaginibacter</taxon>
    </lineage>
</organism>
<sequence length="139" mass="15615">MGAWGYGHFEDDAAFDFMAEVEESDNPKGLLKNTFKTAIDTDYLDADAANAVIVAATYVDRQTHGTKFSAVDDDDPYDVDTFPDRHPEIDLSSLKGDAVQALQIVLGEISELNELWSENDELYPAWRQGIEKLIDRLRE</sequence>
<comment type="caution">
    <text evidence="1">The sequence shown here is derived from an EMBL/GenBank/DDBJ whole genome shotgun (WGS) entry which is preliminary data.</text>
</comment>
<dbReference type="Proteomes" id="UP000613193">
    <property type="component" value="Unassembled WGS sequence"/>
</dbReference>
<evidence type="ECO:0000313" key="1">
    <source>
        <dbReference type="EMBL" id="MBK0380603.1"/>
    </source>
</evidence>
<name>A0A934UNA9_9SPHI</name>
<keyword evidence="2" id="KW-1185">Reference proteome</keyword>
<accession>A0A934UNA9</accession>
<evidence type="ECO:0000313" key="2">
    <source>
        <dbReference type="Proteomes" id="UP000613193"/>
    </source>
</evidence>
<dbReference type="AlphaFoldDB" id="A0A934UNA9"/>
<dbReference type="Pfam" id="PF14078">
    <property type="entry name" value="DUF4259"/>
    <property type="match status" value="1"/>
</dbReference>
<proteinExistence type="predicted"/>
<gene>
    <name evidence="1" type="ORF">I5M19_14860</name>
</gene>